<feature type="compositionally biased region" description="Basic and acidic residues" evidence="1">
    <location>
        <begin position="97"/>
        <end position="107"/>
    </location>
</feature>
<dbReference type="AlphaFoldDB" id="A0A1H6JNV7"/>
<proteinExistence type="predicted"/>
<gene>
    <name evidence="2" type="ORF">SAMN05421793_1156</name>
</gene>
<dbReference type="STRING" id="420404.SAMN05421793_1156"/>
<sequence length="589" mass="67431">MNARVLELIKNPQIITEADLGILESESAQMPYAQSIRALYLYGINLYKPENYKENLSRTAAYTTDKKILYQFLNSDKITNKALVSASTIKQENTDNQIHEQPTEDSKPAGPELIAEIENTDNSSVLNKFDVDNIIEKEEILTEDFILVNGEKNRLLFDGEENFLEEKSSEVDLDASKESGQLVLIEETKTVNTQIIIDENPSEESISEPEHIEDILTLQETKVENTAGEQESEPEVSSKDISFSGIQDFLPEVKFSVPKNHLDYLNPPKKQNIQSPKVVDSKSENINFETEKKTFFPEQLVDKELEIENENSISFENTQAFQITEIEKTTADSDVEHHKNSENEVSFEVTKNFEVANEFSDESEPYIIEPISNETEWKPMVFDAHIPDALIGKQPESESKKADKNFIDQETQPSPEPAEPADINENKKEVAEEKLIPETERPVFNVSFFGNDVSKIEEKQELQPESPAQQVELQTESNVGTFINTWQSWLKIDRPKAEENTAKAKEKIIDNFIENNPRISQLKEESSFIIKEKKDDISHLMTETLARLYAEQKLYSKAIKAFEILSEKHPHKKDYFKEKIEEIKAIRKA</sequence>
<organism evidence="2 3">
    <name type="scientific">Epilithonimonas hominis</name>
    <dbReference type="NCBI Taxonomy" id="420404"/>
    <lineage>
        <taxon>Bacteria</taxon>
        <taxon>Pseudomonadati</taxon>
        <taxon>Bacteroidota</taxon>
        <taxon>Flavobacteriia</taxon>
        <taxon>Flavobacteriales</taxon>
        <taxon>Weeksellaceae</taxon>
        <taxon>Chryseobacterium group</taxon>
        <taxon>Epilithonimonas</taxon>
    </lineage>
</organism>
<name>A0A1H6JNV7_9FLAO</name>
<keyword evidence="3" id="KW-1185">Reference proteome</keyword>
<dbReference type="EMBL" id="FNWX01000015">
    <property type="protein sequence ID" value="SEH60975.1"/>
    <property type="molecule type" value="Genomic_DNA"/>
</dbReference>
<evidence type="ECO:0000313" key="2">
    <source>
        <dbReference type="EMBL" id="SEH60975.1"/>
    </source>
</evidence>
<feature type="region of interest" description="Disordered" evidence="1">
    <location>
        <begin position="90"/>
        <end position="109"/>
    </location>
</feature>
<accession>A0A1H6JNV7</accession>
<dbReference type="RefSeq" id="WP_089769664.1">
    <property type="nucleotide sequence ID" value="NZ_FNWX01000015.1"/>
</dbReference>
<protein>
    <recommendedName>
        <fullName evidence="4">Tetratricopeptide repeat protein</fullName>
    </recommendedName>
</protein>
<evidence type="ECO:0000313" key="3">
    <source>
        <dbReference type="Proteomes" id="UP000198555"/>
    </source>
</evidence>
<dbReference type="Proteomes" id="UP000198555">
    <property type="component" value="Unassembled WGS sequence"/>
</dbReference>
<reference evidence="3" key="1">
    <citation type="submission" date="2016-10" db="EMBL/GenBank/DDBJ databases">
        <authorList>
            <person name="Varghese N."/>
            <person name="Submissions S."/>
        </authorList>
    </citation>
    <scope>NUCLEOTIDE SEQUENCE [LARGE SCALE GENOMIC DNA]</scope>
    <source>
        <strain evidence="3">DSM 19326</strain>
    </source>
</reference>
<evidence type="ECO:0000256" key="1">
    <source>
        <dbReference type="SAM" id="MobiDB-lite"/>
    </source>
</evidence>
<evidence type="ECO:0008006" key="4">
    <source>
        <dbReference type="Google" id="ProtNLM"/>
    </source>
</evidence>